<evidence type="ECO:0000313" key="3">
    <source>
        <dbReference type="Proteomes" id="UP000243217"/>
    </source>
</evidence>
<protein>
    <submittedName>
        <fullName evidence="2">Uncharacterized protein</fullName>
    </submittedName>
</protein>
<dbReference type="Proteomes" id="UP000243217">
    <property type="component" value="Unassembled WGS sequence"/>
</dbReference>
<organism evidence="2 3">
    <name type="scientific">Thraustotheca clavata</name>
    <dbReference type="NCBI Taxonomy" id="74557"/>
    <lineage>
        <taxon>Eukaryota</taxon>
        <taxon>Sar</taxon>
        <taxon>Stramenopiles</taxon>
        <taxon>Oomycota</taxon>
        <taxon>Saprolegniomycetes</taxon>
        <taxon>Saprolegniales</taxon>
        <taxon>Achlyaceae</taxon>
        <taxon>Thraustotheca</taxon>
    </lineage>
</organism>
<feature type="transmembrane region" description="Helical" evidence="1">
    <location>
        <begin position="41"/>
        <end position="59"/>
    </location>
</feature>
<evidence type="ECO:0000256" key="1">
    <source>
        <dbReference type="SAM" id="Phobius"/>
    </source>
</evidence>
<gene>
    <name evidence="2" type="ORF">THRCLA_21160</name>
</gene>
<dbReference type="EMBL" id="JNBS01000885">
    <property type="protein sequence ID" value="OQS03465.1"/>
    <property type="molecule type" value="Genomic_DNA"/>
</dbReference>
<keyword evidence="1" id="KW-0472">Membrane</keyword>
<name>A0A1V9ZZL4_9STRA</name>
<keyword evidence="1" id="KW-1133">Transmembrane helix</keyword>
<reference evidence="2 3" key="1">
    <citation type="journal article" date="2014" name="Genome Biol. Evol.">
        <title>The secreted proteins of Achlya hypogyna and Thraustotheca clavata identify the ancestral oomycete secretome and reveal gene acquisitions by horizontal gene transfer.</title>
        <authorList>
            <person name="Misner I."/>
            <person name="Blouin N."/>
            <person name="Leonard G."/>
            <person name="Richards T.A."/>
            <person name="Lane C.E."/>
        </authorList>
    </citation>
    <scope>NUCLEOTIDE SEQUENCE [LARGE SCALE GENOMIC DNA]</scope>
    <source>
        <strain evidence="2 3">ATCC 34112</strain>
    </source>
</reference>
<keyword evidence="1" id="KW-0812">Transmembrane</keyword>
<comment type="caution">
    <text evidence="2">The sequence shown here is derived from an EMBL/GenBank/DDBJ whole genome shotgun (WGS) entry which is preliminary data.</text>
</comment>
<proteinExistence type="predicted"/>
<dbReference type="AlphaFoldDB" id="A0A1V9ZZL4"/>
<accession>A0A1V9ZZL4</accession>
<sequence length="102" mass="11874">MVDYDNVISFVRMQRPRALTTEERLDILYIHACYRKQGVKAVAQLIADILGVVLLLYVWQQYNTTNTIIIAAPPSNRKSQESRVPDTKLVLQLIQNFLREQR</sequence>
<evidence type="ECO:0000313" key="2">
    <source>
        <dbReference type="EMBL" id="OQS03465.1"/>
    </source>
</evidence>
<dbReference type="OrthoDB" id="78462at2759"/>
<keyword evidence="3" id="KW-1185">Reference proteome</keyword>